<dbReference type="NCBIfam" id="NF010996">
    <property type="entry name" value="PRK14421.1"/>
    <property type="match status" value="1"/>
</dbReference>
<dbReference type="EC" id="3.6.1.7" evidence="2 4"/>
<feature type="domain" description="Acylphosphatase-like" evidence="7">
    <location>
        <begin position="3"/>
        <end position="90"/>
    </location>
</feature>
<evidence type="ECO:0000256" key="5">
    <source>
        <dbReference type="RuleBase" id="RU000553"/>
    </source>
</evidence>
<comment type="caution">
    <text evidence="8">The sequence shown here is derived from an EMBL/GenBank/DDBJ whole genome shotgun (WGS) entry which is preliminary data.</text>
</comment>
<dbReference type="PROSITE" id="PS00151">
    <property type="entry name" value="ACYLPHOSPHATASE_2"/>
    <property type="match status" value="1"/>
</dbReference>
<evidence type="ECO:0000313" key="8">
    <source>
        <dbReference type="EMBL" id="NTS65922.1"/>
    </source>
</evidence>
<dbReference type="PROSITE" id="PS51160">
    <property type="entry name" value="ACYLPHOSPHATASE_3"/>
    <property type="match status" value="1"/>
</dbReference>
<evidence type="ECO:0000256" key="2">
    <source>
        <dbReference type="ARBA" id="ARBA00012150"/>
    </source>
</evidence>
<dbReference type="Gene3D" id="3.30.70.100">
    <property type="match status" value="1"/>
</dbReference>
<evidence type="ECO:0000256" key="4">
    <source>
        <dbReference type="PROSITE-ProRule" id="PRU00520"/>
    </source>
</evidence>
<dbReference type="SUPFAM" id="SSF54975">
    <property type="entry name" value="Acylphosphatase/BLUF domain-like"/>
    <property type="match status" value="1"/>
</dbReference>
<feature type="active site" evidence="4">
    <location>
        <position position="36"/>
    </location>
</feature>
<evidence type="ECO:0000313" key="9">
    <source>
        <dbReference type="Proteomes" id="UP000621447"/>
    </source>
</evidence>
<reference evidence="8 9" key="1">
    <citation type="submission" date="2020-06" db="EMBL/GenBank/DDBJ databases">
        <title>Sphingomonas hominis sp. nov., a member of the Sphingomonas, isolated from the hair of a 22-year-old girl.</title>
        <authorList>
            <person name="Zhang D.-F."/>
            <person name="Cui X.-W."/>
        </authorList>
    </citation>
    <scope>NUCLEOTIDE SEQUENCE [LARGE SCALE GENOMIC DNA]</scope>
    <source>
        <strain evidence="8 9">HHU CXW</strain>
    </source>
</reference>
<dbReference type="Pfam" id="PF00708">
    <property type="entry name" value="Acylphosphatase"/>
    <property type="match status" value="1"/>
</dbReference>
<organism evidence="8 9">
    <name type="scientific">Sphingomonas hominis</name>
    <dbReference type="NCBI Taxonomy" id="2741495"/>
    <lineage>
        <taxon>Bacteria</taxon>
        <taxon>Pseudomonadati</taxon>
        <taxon>Pseudomonadota</taxon>
        <taxon>Alphaproteobacteria</taxon>
        <taxon>Sphingomonadales</taxon>
        <taxon>Sphingomonadaceae</taxon>
        <taxon>Sphingomonas</taxon>
    </lineage>
</organism>
<dbReference type="InterPro" id="IPR036046">
    <property type="entry name" value="Acylphosphatase-like_dom_sf"/>
</dbReference>
<evidence type="ECO:0000256" key="6">
    <source>
        <dbReference type="RuleBase" id="RU004168"/>
    </source>
</evidence>
<feature type="active site" evidence="4">
    <location>
        <position position="18"/>
    </location>
</feature>
<dbReference type="PROSITE" id="PS00150">
    <property type="entry name" value="ACYLPHOSPHATASE_1"/>
    <property type="match status" value="1"/>
</dbReference>
<protein>
    <recommendedName>
        <fullName evidence="2 4">Acylphosphatase</fullName>
        <ecNumber evidence="2 4">3.6.1.7</ecNumber>
    </recommendedName>
</protein>
<dbReference type="PRINTS" id="PR00112">
    <property type="entry name" value="ACYLPHPHTASE"/>
</dbReference>
<comment type="similarity">
    <text evidence="1 6">Belongs to the acylphosphatase family.</text>
</comment>
<keyword evidence="4 5" id="KW-0378">Hydrolase</keyword>
<name>A0ABX2JS84_9SPHN</name>
<dbReference type="EMBL" id="JABULH010000005">
    <property type="protein sequence ID" value="NTS65922.1"/>
    <property type="molecule type" value="Genomic_DNA"/>
</dbReference>
<keyword evidence="9" id="KW-1185">Reference proteome</keyword>
<dbReference type="InterPro" id="IPR017968">
    <property type="entry name" value="Acylphosphatase_CS"/>
</dbReference>
<dbReference type="PANTHER" id="PTHR47268">
    <property type="entry name" value="ACYLPHOSPHATASE"/>
    <property type="match status" value="1"/>
</dbReference>
<comment type="catalytic activity">
    <reaction evidence="3 4 5">
        <text>an acyl phosphate + H2O = a carboxylate + phosphate + H(+)</text>
        <dbReference type="Rhea" id="RHEA:14965"/>
        <dbReference type="ChEBI" id="CHEBI:15377"/>
        <dbReference type="ChEBI" id="CHEBI:15378"/>
        <dbReference type="ChEBI" id="CHEBI:29067"/>
        <dbReference type="ChEBI" id="CHEBI:43474"/>
        <dbReference type="ChEBI" id="CHEBI:59918"/>
        <dbReference type="EC" id="3.6.1.7"/>
    </reaction>
</comment>
<dbReference type="InterPro" id="IPR001792">
    <property type="entry name" value="Acylphosphatase-like_dom"/>
</dbReference>
<evidence type="ECO:0000256" key="1">
    <source>
        <dbReference type="ARBA" id="ARBA00005614"/>
    </source>
</evidence>
<dbReference type="Proteomes" id="UP000621447">
    <property type="component" value="Unassembled WGS sequence"/>
</dbReference>
<accession>A0ABX2JS84</accession>
<dbReference type="PANTHER" id="PTHR47268:SF4">
    <property type="entry name" value="ACYLPHOSPHATASE"/>
    <property type="match status" value="1"/>
</dbReference>
<sequence length="92" mass="10077">MILRRLVVTGRVQGVFFRDWTVEQARGLGLDGWVRNRADGSVEAVMAGAPEQVAAMIERARRGPPAARVDEVAVSEDASAEVLDGFEKRPTR</sequence>
<proteinExistence type="inferred from homology"/>
<gene>
    <name evidence="8" type="ORF">HRV97_12205</name>
</gene>
<dbReference type="InterPro" id="IPR020456">
    <property type="entry name" value="Acylphosphatase"/>
</dbReference>
<evidence type="ECO:0000259" key="7">
    <source>
        <dbReference type="PROSITE" id="PS51160"/>
    </source>
</evidence>
<evidence type="ECO:0000256" key="3">
    <source>
        <dbReference type="ARBA" id="ARBA00047645"/>
    </source>
</evidence>
<dbReference type="RefSeq" id="WP_174194552.1">
    <property type="nucleotide sequence ID" value="NZ_JABULH010000005.1"/>
</dbReference>